<evidence type="ECO:0000313" key="1">
    <source>
        <dbReference type="EMBL" id="QVV89846.1"/>
    </source>
</evidence>
<organism evidence="1 2">
    <name type="scientific">Methanospirillum purgamenti</name>
    <dbReference type="NCBI Taxonomy" id="2834276"/>
    <lineage>
        <taxon>Archaea</taxon>
        <taxon>Methanobacteriati</taxon>
        <taxon>Methanobacteriota</taxon>
        <taxon>Stenosarchaea group</taxon>
        <taxon>Methanomicrobia</taxon>
        <taxon>Methanomicrobiales</taxon>
        <taxon>Methanospirillaceae</taxon>
        <taxon>Methanospirillum</taxon>
    </lineage>
</organism>
<accession>A0A8E7B2E8</accession>
<evidence type="ECO:0000313" key="2">
    <source>
        <dbReference type="Proteomes" id="UP000680656"/>
    </source>
</evidence>
<gene>
    <name evidence="1" type="ORF">KHC33_04935</name>
</gene>
<protein>
    <submittedName>
        <fullName evidence="1">Uncharacterized protein</fullName>
    </submittedName>
</protein>
<dbReference type="RefSeq" id="WP_214420629.1">
    <property type="nucleotide sequence ID" value="NZ_CP075546.1"/>
</dbReference>
<sequence>MGSLTETRLHQMNIRLKREFTKPTIRILVIEVCIACMECVLLVHEELLKVNRQFEVI</sequence>
<name>A0A8E7B2E8_9EURY</name>
<dbReference type="Proteomes" id="UP000680656">
    <property type="component" value="Chromosome"/>
</dbReference>
<keyword evidence="2" id="KW-1185">Reference proteome</keyword>
<proteinExistence type="predicted"/>
<dbReference type="EMBL" id="CP075546">
    <property type="protein sequence ID" value="QVV89846.1"/>
    <property type="molecule type" value="Genomic_DNA"/>
</dbReference>
<dbReference type="AlphaFoldDB" id="A0A8E7B2E8"/>
<dbReference type="KEGG" id="mrtj:KHC33_04935"/>
<reference evidence="1 2" key="1">
    <citation type="submission" date="2021-05" db="EMBL/GenBank/DDBJ databases">
        <title>A novel Methanospirillum isolate from a pyrite-forming mixed culture.</title>
        <authorList>
            <person name="Bunk B."/>
            <person name="Sproer C."/>
            <person name="Spring S."/>
            <person name="Pester M."/>
        </authorList>
    </citation>
    <scope>NUCLEOTIDE SEQUENCE [LARGE SCALE GENOMIC DNA]</scope>
    <source>
        <strain evidence="1 2">J.3.6.1-F.2.7.3</strain>
    </source>
</reference>
<dbReference type="GeneID" id="65096505"/>